<dbReference type="OrthoDB" id="676979at2759"/>
<dbReference type="PANTHER" id="PTHR45752:SF187">
    <property type="entry name" value="LEUCINE-RICH REPEAT AND IQ DOMAIN-CONTAINING PROTEIN 4"/>
    <property type="match status" value="1"/>
</dbReference>
<gene>
    <name evidence="4" type="ORF">Pfra01_001193800</name>
</gene>
<dbReference type="SUPFAM" id="SSF52058">
    <property type="entry name" value="L domain-like"/>
    <property type="match status" value="1"/>
</dbReference>
<sequence>MDSSQNSHASKYNNEVMDPPSPMAMAGRFPRSLTAEDDGNGFLFKGATSPIVSGPKRAGTHGFQRKPSHIDIAREYEASGKSYKAARATIATLNERHRQLQIAQEESFLRGQNDRKFTANFAETRLATCGIPVLNTMNVRIERQREQAKAKLNEISPTKPPTNKKLREAAHRQHLDTQIRSAVRRSYGSLELDLKSLELVHIPRVAVFTTLLMQLARSIRTVNASRNALREIPDSFVRAFPEVETLVYKENALARLPSRALGELRYLRVLNVSGNQLNALPLDLPTTLETLDASRNRLHEIQNLHALTRLITLDLSYNHFQLLPCGMVALNKLQTLVLSGNRLMTLAMRPPFLRTRRIDGDDDDGIANPQDEDKNDIDSEATEEEKEAARKQWRVEEDPITHDTVYYHLQSKRVTRTKPECFRVRIPKLHLPGNQVQPQKQDNRAFLERYPDGWEIILPSASDNSTALQFVNHCTGDIFYTIPPALDRWDGVDHLHLLNLSGNELLDLPSSFVSFRSVDTLQQYSNRVSVGKAKTLETTRSRE</sequence>
<dbReference type="InterPro" id="IPR032675">
    <property type="entry name" value="LRR_dom_sf"/>
</dbReference>
<dbReference type="InterPro" id="IPR003591">
    <property type="entry name" value="Leu-rich_rpt_typical-subtyp"/>
</dbReference>
<name>A0A9W7CR91_9STRA</name>
<dbReference type="AlphaFoldDB" id="A0A9W7CR91"/>
<dbReference type="PROSITE" id="PS51450">
    <property type="entry name" value="LRR"/>
    <property type="match status" value="1"/>
</dbReference>
<keyword evidence="5" id="KW-1185">Reference proteome</keyword>
<dbReference type="InterPro" id="IPR001611">
    <property type="entry name" value="Leu-rich_rpt"/>
</dbReference>
<evidence type="ECO:0000313" key="5">
    <source>
        <dbReference type="Proteomes" id="UP001165121"/>
    </source>
</evidence>
<keyword evidence="1" id="KW-0433">Leucine-rich repeat</keyword>
<dbReference type="SMART" id="SM00369">
    <property type="entry name" value="LRR_TYP"/>
    <property type="match status" value="3"/>
</dbReference>
<feature type="region of interest" description="Disordered" evidence="3">
    <location>
        <begin position="1"/>
        <end position="27"/>
    </location>
</feature>
<comment type="caution">
    <text evidence="4">The sequence shown here is derived from an EMBL/GenBank/DDBJ whole genome shotgun (WGS) entry which is preliminary data.</text>
</comment>
<feature type="region of interest" description="Disordered" evidence="3">
    <location>
        <begin position="357"/>
        <end position="392"/>
    </location>
</feature>
<organism evidence="4 5">
    <name type="scientific">Phytophthora fragariaefolia</name>
    <dbReference type="NCBI Taxonomy" id="1490495"/>
    <lineage>
        <taxon>Eukaryota</taxon>
        <taxon>Sar</taxon>
        <taxon>Stramenopiles</taxon>
        <taxon>Oomycota</taxon>
        <taxon>Peronosporomycetes</taxon>
        <taxon>Peronosporales</taxon>
        <taxon>Peronosporaceae</taxon>
        <taxon>Phytophthora</taxon>
    </lineage>
</organism>
<keyword evidence="2" id="KW-0677">Repeat</keyword>
<evidence type="ECO:0000313" key="4">
    <source>
        <dbReference type="EMBL" id="GMF39759.1"/>
    </source>
</evidence>
<dbReference type="EMBL" id="BSXT01001185">
    <property type="protein sequence ID" value="GMF39759.1"/>
    <property type="molecule type" value="Genomic_DNA"/>
</dbReference>
<evidence type="ECO:0000256" key="1">
    <source>
        <dbReference type="ARBA" id="ARBA00022614"/>
    </source>
</evidence>
<proteinExistence type="predicted"/>
<dbReference type="InterPro" id="IPR050715">
    <property type="entry name" value="LRR-SigEffector_domain"/>
</dbReference>
<reference evidence="4" key="1">
    <citation type="submission" date="2023-04" db="EMBL/GenBank/DDBJ databases">
        <title>Phytophthora fragariaefolia NBRC 109709.</title>
        <authorList>
            <person name="Ichikawa N."/>
            <person name="Sato H."/>
            <person name="Tonouchi N."/>
        </authorList>
    </citation>
    <scope>NUCLEOTIDE SEQUENCE</scope>
    <source>
        <strain evidence="4">NBRC 109709</strain>
    </source>
</reference>
<dbReference type="PANTHER" id="PTHR45752">
    <property type="entry name" value="LEUCINE-RICH REPEAT-CONTAINING"/>
    <property type="match status" value="1"/>
</dbReference>
<dbReference type="SMART" id="SM00364">
    <property type="entry name" value="LRR_BAC"/>
    <property type="match status" value="4"/>
</dbReference>
<evidence type="ECO:0000256" key="2">
    <source>
        <dbReference type="ARBA" id="ARBA00022737"/>
    </source>
</evidence>
<dbReference type="Gene3D" id="3.80.10.10">
    <property type="entry name" value="Ribonuclease Inhibitor"/>
    <property type="match status" value="1"/>
</dbReference>
<protein>
    <submittedName>
        <fullName evidence="4">Unnamed protein product</fullName>
    </submittedName>
</protein>
<feature type="compositionally biased region" description="Acidic residues" evidence="3">
    <location>
        <begin position="373"/>
        <end position="386"/>
    </location>
</feature>
<dbReference type="Proteomes" id="UP001165121">
    <property type="component" value="Unassembled WGS sequence"/>
</dbReference>
<accession>A0A9W7CR91</accession>
<evidence type="ECO:0000256" key="3">
    <source>
        <dbReference type="SAM" id="MobiDB-lite"/>
    </source>
</evidence>
<feature type="compositionally biased region" description="Polar residues" evidence="3">
    <location>
        <begin position="1"/>
        <end position="13"/>
    </location>
</feature>